<keyword evidence="2" id="KW-0812">Transmembrane</keyword>
<evidence type="ECO:0000313" key="3">
    <source>
        <dbReference type="EMBL" id="OMJ69242.1"/>
    </source>
</evidence>
<evidence type="ECO:0000256" key="1">
    <source>
        <dbReference type="SAM" id="MobiDB-lite"/>
    </source>
</evidence>
<proteinExistence type="predicted"/>
<organism evidence="3 4">
    <name type="scientific">Stentor coeruleus</name>
    <dbReference type="NCBI Taxonomy" id="5963"/>
    <lineage>
        <taxon>Eukaryota</taxon>
        <taxon>Sar</taxon>
        <taxon>Alveolata</taxon>
        <taxon>Ciliophora</taxon>
        <taxon>Postciliodesmatophora</taxon>
        <taxon>Heterotrichea</taxon>
        <taxon>Heterotrichida</taxon>
        <taxon>Stentoridae</taxon>
        <taxon>Stentor</taxon>
    </lineage>
</organism>
<comment type="caution">
    <text evidence="3">The sequence shown here is derived from an EMBL/GenBank/DDBJ whole genome shotgun (WGS) entry which is preliminary data.</text>
</comment>
<sequence length="181" mass="20290">MNYSEENEKGHSGFKDIYVDGSSDPKPQDPPVTFQSPNPIMFQPGPIQSSPNISRLETIEMHSRIVKWTSLVLSIFSFLYLLPGAIPLVVTFVFPILGFIAAHKYNECLIKFYTIYLILINIVQIIVMAVIGGVAYIVFQCFVMLAEDIILVYSIKLTKEISGLTQSERNILNGIQARSIS</sequence>
<feature type="transmembrane region" description="Helical" evidence="2">
    <location>
        <begin position="113"/>
        <end position="139"/>
    </location>
</feature>
<dbReference type="Proteomes" id="UP000187209">
    <property type="component" value="Unassembled WGS sequence"/>
</dbReference>
<feature type="transmembrane region" description="Helical" evidence="2">
    <location>
        <begin position="71"/>
        <end position="101"/>
    </location>
</feature>
<reference evidence="3 4" key="1">
    <citation type="submission" date="2016-11" db="EMBL/GenBank/DDBJ databases">
        <title>The macronuclear genome of Stentor coeruleus: a giant cell with tiny introns.</title>
        <authorList>
            <person name="Slabodnick M."/>
            <person name="Ruby J.G."/>
            <person name="Reiff S.B."/>
            <person name="Swart E.C."/>
            <person name="Gosai S."/>
            <person name="Prabakaran S."/>
            <person name="Witkowska E."/>
            <person name="Larue G.E."/>
            <person name="Fisher S."/>
            <person name="Freeman R.M."/>
            <person name="Gunawardena J."/>
            <person name="Chu W."/>
            <person name="Stover N.A."/>
            <person name="Gregory B.D."/>
            <person name="Nowacki M."/>
            <person name="Derisi J."/>
            <person name="Roy S.W."/>
            <person name="Marshall W.F."/>
            <person name="Sood P."/>
        </authorList>
    </citation>
    <scope>NUCLEOTIDE SEQUENCE [LARGE SCALE GENOMIC DNA]</scope>
    <source>
        <strain evidence="3">WM001</strain>
    </source>
</reference>
<feature type="region of interest" description="Disordered" evidence="1">
    <location>
        <begin position="1"/>
        <end position="30"/>
    </location>
</feature>
<name>A0A1R2AXL8_9CILI</name>
<gene>
    <name evidence="3" type="ORF">SteCoe_33075</name>
</gene>
<evidence type="ECO:0000313" key="4">
    <source>
        <dbReference type="Proteomes" id="UP000187209"/>
    </source>
</evidence>
<keyword evidence="2" id="KW-1133">Transmembrane helix</keyword>
<accession>A0A1R2AXL8</accession>
<keyword evidence="2" id="KW-0472">Membrane</keyword>
<dbReference type="EMBL" id="MPUH01001222">
    <property type="protein sequence ID" value="OMJ69242.1"/>
    <property type="molecule type" value="Genomic_DNA"/>
</dbReference>
<dbReference type="AlphaFoldDB" id="A0A1R2AXL8"/>
<evidence type="ECO:0000256" key="2">
    <source>
        <dbReference type="SAM" id="Phobius"/>
    </source>
</evidence>
<protein>
    <submittedName>
        <fullName evidence="3">Uncharacterized protein</fullName>
    </submittedName>
</protein>
<feature type="compositionally biased region" description="Basic and acidic residues" evidence="1">
    <location>
        <begin position="1"/>
        <end position="18"/>
    </location>
</feature>
<keyword evidence="4" id="KW-1185">Reference proteome</keyword>